<dbReference type="InterPro" id="IPR036938">
    <property type="entry name" value="PAP2/HPO_sf"/>
</dbReference>
<keyword evidence="1" id="KW-1133">Transmembrane helix</keyword>
<dbReference type="EMBL" id="LT629758">
    <property type="protein sequence ID" value="SDT74563.1"/>
    <property type="molecule type" value="Genomic_DNA"/>
</dbReference>
<proteinExistence type="predicted"/>
<dbReference type="STRING" id="113562.SAMN04489716_7020"/>
<dbReference type="AlphaFoldDB" id="A0A1H2CVR0"/>
<organism evidence="2 3">
    <name type="scientific">Actinoplanes derwentensis</name>
    <dbReference type="NCBI Taxonomy" id="113562"/>
    <lineage>
        <taxon>Bacteria</taxon>
        <taxon>Bacillati</taxon>
        <taxon>Actinomycetota</taxon>
        <taxon>Actinomycetes</taxon>
        <taxon>Micromonosporales</taxon>
        <taxon>Micromonosporaceae</taxon>
        <taxon>Actinoplanes</taxon>
    </lineage>
</organism>
<feature type="transmembrane region" description="Helical" evidence="1">
    <location>
        <begin position="49"/>
        <end position="69"/>
    </location>
</feature>
<gene>
    <name evidence="2" type="ORF">SAMN04489716_7020</name>
</gene>
<dbReference type="RefSeq" id="WP_231953642.1">
    <property type="nucleotide sequence ID" value="NZ_BOMJ01000003.1"/>
</dbReference>
<keyword evidence="1" id="KW-0812">Transmembrane</keyword>
<keyword evidence="3" id="KW-1185">Reference proteome</keyword>
<feature type="transmembrane region" description="Helical" evidence="1">
    <location>
        <begin position="90"/>
        <end position="109"/>
    </location>
</feature>
<protein>
    <recommendedName>
        <fullName evidence="4">PAP2 superfamily protein</fullName>
    </recommendedName>
</protein>
<dbReference type="SUPFAM" id="SSF48317">
    <property type="entry name" value="Acid phosphatase/Vanadium-dependent haloperoxidase"/>
    <property type="match status" value="1"/>
</dbReference>
<accession>A0A1H2CVR0</accession>
<feature type="transmembrane region" description="Helical" evidence="1">
    <location>
        <begin position="20"/>
        <end position="43"/>
    </location>
</feature>
<name>A0A1H2CVR0_9ACTN</name>
<evidence type="ECO:0000313" key="3">
    <source>
        <dbReference type="Proteomes" id="UP000198688"/>
    </source>
</evidence>
<keyword evidence="1" id="KW-0472">Membrane</keyword>
<evidence type="ECO:0000313" key="2">
    <source>
        <dbReference type="EMBL" id="SDT74563.1"/>
    </source>
</evidence>
<evidence type="ECO:0000256" key="1">
    <source>
        <dbReference type="SAM" id="Phobius"/>
    </source>
</evidence>
<evidence type="ECO:0008006" key="4">
    <source>
        <dbReference type="Google" id="ProtNLM"/>
    </source>
</evidence>
<feature type="transmembrane region" description="Helical" evidence="1">
    <location>
        <begin position="184"/>
        <end position="206"/>
    </location>
</feature>
<feature type="transmembrane region" description="Helical" evidence="1">
    <location>
        <begin position="143"/>
        <end position="164"/>
    </location>
</feature>
<dbReference type="Proteomes" id="UP000198688">
    <property type="component" value="Chromosome I"/>
</dbReference>
<sequence>MPVRNAPVPIIRLRRRVAKLITNLLSPAVLVAGILLSTAWHTAPSTQKAALWGLIAAAAASFLPITYIIRGVKRGQWSNHHVPERDRRSLPLLVCVGSTTAGTVLLAWADAPRQLLALIACMVAALAIATPITLALKWKISIHALVAAGVAVATVVLFHPVWLLPTAVIAAAVMWSRVEIRDHTVGQVIAGAVVGMFATGVLLPLWS</sequence>
<dbReference type="Gene3D" id="1.20.144.10">
    <property type="entry name" value="Phosphatidic acid phosphatase type 2/haloperoxidase"/>
    <property type="match status" value="1"/>
</dbReference>
<feature type="transmembrane region" description="Helical" evidence="1">
    <location>
        <begin position="115"/>
        <end position="136"/>
    </location>
</feature>
<reference evidence="2 3" key="1">
    <citation type="submission" date="2016-10" db="EMBL/GenBank/DDBJ databases">
        <authorList>
            <person name="de Groot N.N."/>
        </authorList>
    </citation>
    <scope>NUCLEOTIDE SEQUENCE [LARGE SCALE GENOMIC DNA]</scope>
    <source>
        <strain evidence="2 3">DSM 43941</strain>
    </source>
</reference>